<evidence type="ECO:0000313" key="4">
    <source>
        <dbReference type="Proteomes" id="UP000749293"/>
    </source>
</evidence>
<keyword evidence="4" id="KW-1185">Reference proteome</keyword>
<dbReference type="EMBL" id="JAANYQ010000011">
    <property type="protein sequence ID" value="KAF4121811.1"/>
    <property type="molecule type" value="Genomic_DNA"/>
</dbReference>
<feature type="compositionally biased region" description="Polar residues" evidence="1">
    <location>
        <begin position="657"/>
        <end position="669"/>
    </location>
</feature>
<feature type="transmembrane region" description="Helical" evidence="2">
    <location>
        <begin position="434"/>
        <end position="452"/>
    </location>
</feature>
<dbReference type="GO" id="GO:0030968">
    <property type="term" value="P:endoplasmic reticulum unfolded protein response"/>
    <property type="evidence" value="ECO:0007669"/>
    <property type="project" value="TreeGrafter"/>
</dbReference>
<keyword evidence="2" id="KW-1133">Transmembrane helix</keyword>
<comment type="caution">
    <text evidence="3">The sequence shown here is derived from an EMBL/GenBank/DDBJ whole genome shotgun (WGS) entry which is preliminary data.</text>
</comment>
<feature type="region of interest" description="Disordered" evidence="1">
    <location>
        <begin position="212"/>
        <end position="231"/>
    </location>
</feature>
<dbReference type="GeneID" id="55967881"/>
<feature type="region of interest" description="Disordered" evidence="1">
    <location>
        <begin position="108"/>
        <end position="177"/>
    </location>
</feature>
<organism evidence="3 4">
    <name type="scientific">Geosmithia morbida</name>
    <dbReference type="NCBI Taxonomy" id="1094350"/>
    <lineage>
        <taxon>Eukaryota</taxon>
        <taxon>Fungi</taxon>
        <taxon>Dikarya</taxon>
        <taxon>Ascomycota</taxon>
        <taxon>Pezizomycotina</taxon>
        <taxon>Sordariomycetes</taxon>
        <taxon>Hypocreomycetidae</taxon>
        <taxon>Hypocreales</taxon>
        <taxon>Bionectriaceae</taxon>
        <taxon>Geosmithia</taxon>
    </lineage>
</organism>
<keyword evidence="2" id="KW-0812">Transmembrane</keyword>
<dbReference type="AlphaFoldDB" id="A0A9P4YUA9"/>
<feature type="compositionally biased region" description="Low complexity" evidence="1">
    <location>
        <begin position="124"/>
        <end position="139"/>
    </location>
</feature>
<feature type="region of interest" description="Disordered" evidence="1">
    <location>
        <begin position="305"/>
        <end position="352"/>
    </location>
</feature>
<evidence type="ECO:0000313" key="3">
    <source>
        <dbReference type="EMBL" id="KAF4121811.1"/>
    </source>
</evidence>
<keyword evidence="2" id="KW-0472">Membrane</keyword>
<reference evidence="3" key="1">
    <citation type="submission" date="2020-03" db="EMBL/GenBank/DDBJ databases">
        <title>Site-based positive gene gene selection in Geosmithia morbida across the United States reveals a broad range of putative effectors and factors for local host and environmental adapation.</title>
        <authorList>
            <person name="Onufrak A."/>
            <person name="Murdoch R.W."/>
            <person name="Gazis R."/>
            <person name="Huff M."/>
            <person name="Staton M."/>
            <person name="Klingeman W."/>
            <person name="Hadziabdic D."/>
        </authorList>
    </citation>
    <scope>NUCLEOTIDE SEQUENCE</scope>
    <source>
        <strain evidence="3">1262</strain>
    </source>
</reference>
<feature type="region of interest" description="Disordered" evidence="1">
    <location>
        <begin position="586"/>
        <end position="608"/>
    </location>
</feature>
<feature type="transmembrane region" description="Helical" evidence="2">
    <location>
        <begin position="464"/>
        <end position="483"/>
    </location>
</feature>
<dbReference type="SUPFAM" id="SSF54236">
    <property type="entry name" value="Ubiquitin-like"/>
    <property type="match status" value="1"/>
</dbReference>
<sequence length="669" mass="71276">MASSSSPSGGTYDKDQLCVNLQVVSPSVGVTRPLIFPGLPASTTLKQLKEKIRQALPFRPTDENQRLIARGRALLRDTDTLLDVLGDAIVRSNEQQTMHLVLREAPAPTVTAAAPRDPSPAPPIAASQRPPSTLPQQLGPQPPPGFPRRNPAQPAGPFPAPPPVATPPAPNNDGLPAVQHQHMSNWLAQLQRDSRARTVVNQNQRTRAMLGMRGIGDNNNPGGQEPTSGRASPALGHYYRETVGPNGQTYQVETVIRGSAGAGSGGGGGLSPADVQNILRNADLVQATMATANAMHRSASGASLHSMYNSRPLNQPGATTPAYPLSDSRAPSGRATPDAGMRSTSAGSATLAPPRQGTEVYILSSPEGPRGILVNNNSETYYTPRIPAPAASYLRPRSLVTTVQVQAQPPPLQDGVDDPDNPQEPGLPPLLLQAWPHIWLVFRLALFVWFFTSPQASWGRWLSVIGLAVFIFVVSIGALQGIVDVARRPIAQHLQNAVPRLEPHRHHNPRGAGNDGDDDDDDNNNPDPANMAARLVARREQTTWLQSQIRRAERAGLLFLASIAPGVAERHIADLEAEARAERERERREAEAAAADAARRRQEEEEGEVVVVAVAGEGTAAEAEAEAGTEAGAGAGAEAEETTATTTATRPVDEDGNQQQRYRANLVAT</sequence>
<dbReference type="Proteomes" id="UP000749293">
    <property type="component" value="Unassembled WGS sequence"/>
</dbReference>
<feature type="compositionally biased region" description="Basic and acidic residues" evidence="1">
    <location>
        <begin position="586"/>
        <end position="603"/>
    </location>
</feature>
<feature type="compositionally biased region" description="Polar residues" evidence="1">
    <location>
        <begin position="305"/>
        <end position="318"/>
    </location>
</feature>
<name>A0A9P4YUA9_9HYPO</name>
<feature type="compositionally biased region" description="Acidic residues" evidence="1">
    <location>
        <begin position="515"/>
        <end position="524"/>
    </location>
</feature>
<feature type="region of interest" description="Disordered" evidence="1">
    <location>
        <begin position="496"/>
        <end position="529"/>
    </location>
</feature>
<dbReference type="RefSeq" id="XP_035320463.1">
    <property type="nucleotide sequence ID" value="XM_035463632.1"/>
</dbReference>
<dbReference type="InterPro" id="IPR039751">
    <property type="entry name" value="HERPUD1/2"/>
</dbReference>
<dbReference type="InterPro" id="IPR029071">
    <property type="entry name" value="Ubiquitin-like_domsf"/>
</dbReference>
<feature type="compositionally biased region" description="Pro residues" evidence="1">
    <location>
        <begin position="154"/>
        <end position="170"/>
    </location>
</feature>
<dbReference type="PANTHER" id="PTHR12943">
    <property type="entry name" value="HOMOCYSTEINE-RESPONSIVE ENDOPLASMIC RETICULUM-RESIDENT UNIQUITIN-LIKE DOMAIN HERPUD PROTEIN FAMILY MEMBER"/>
    <property type="match status" value="1"/>
</dbReference>
<gene>
    <name evidence="3" type="ORF">GMORB2_1651</name>
</gene>
<evidence type="ECO:0000256" key="2">
    <source>
        <dbReference type="SAM" id="Phobius"/>
    </source>
</evidence>
<feature type="compositionally biased region" description="Low complexity" evidence="1">
    <location>
        <begin position="620"/>
        <end position="632"/>
    </location>
</feature>
<protein>
    <submittedName>
        <fullName evidence="3">Conserved fungal protein</fullName>
    </submittedName>
</protein>
<dbReference type="PANTHER" id="PTHR12943:SF27">
    <property type="entry name" value="HOMOCYSTEINE-INDUCED ENDOPLASMIC RETICULUM PROTEIN, ISOFORM A"/>
    <property type="match status" value="1"/>
</dbReference>
<dbReference type="OrthoDB" id="21589at2759"/>
<proteinExistence type="predicted"/>
<dbReference type="Gene3D" id="3.10.20.90">
    <property type="entry name" value="Phosphatidylinositol 3-kinase Catalytic Subunit, Chain A, domain 1"/>
    <property type="match status" value="1"/>
</dbReference>
<feature type="compositionally biased region" description="Polar residues" evidence="1">
    <location>
        <begin position="217"/>
        <end position="230"/>
    </location>
</feature>
<evidence type="ECO:0000256" key="1">
    <source>
        <dbReference type="SAM" id="MobiDB-lite"/>
    </source>
</evidence>
<feature type="region of interest" description="Disordered" evidence="1">
    <location>
        <begin position="620"/>
        <end position="669"/>
    </location>
</feature>
<accession>A0A9P4YUA9</accession>